<comment type="caution">
    <text evidence="2">The sequence shown here is derived from an EMBL/GenBank/DDBJ whole genome shotgun (WGS) entry which is preliminary data.</text>
</comment>
<dbReference type="Proteomes" id="UP000187203">
    <property type="component" value="Unassembled WGS sequence"/>
</dbReference>
<feature type="region of interest" description="Disordered" evidence="1">
    <location>
        <begin position="1"/>
        <end position="46"/>
    </location>
</feature>
<keyword evidence="3" id="KW-1185">Reference proteome</keyword>
<proteinExistence type="predicted"/>
<feature type="compositionally biased region" description="Basic residues" evidence="1">
    <location>
        <begin position="1"/>
        <end position="10"/>
    </location>
</feature>
<accession>A0A1R3I892</accession>
<evidence type="ECO:0000256" key="1">
    <source>
        <dbReference type="SAM" id="MobiDB-lite"/>
    </source>
</evidence>
<reference evidence="3" key="1">
    <citation type="submission" date="2013-09" db="EMBL/GenBank/DDBJ databases">
        <title>Corchorus olitorius genome sequencing.</title>
        <authorList>
            <person name="Alam M."/>
            <person name="Haque M.S."/>
            <person name="Islam M.S."/>
            <person name="Emdad E.M."/>
            <person name="Islam M.M."/>
            <person name="Ahmed B."/>
            <person name="Halim A."/>
            <person name="Hossen Q.M.M."/>
            <person name="Hossain M.Z."/>
            <person name="Ahmed R."/>
            <person name="Khan M.M."/>
            <person name="Islam R."/>
            <person name="Rashid M.M."/>
            <person name="Khan S.A."/>
            <person name="Rahman M.S."/>
            <person name="Alam M."/>
            <person name="Yahiya A.S."/>
            <person name="Khan M.S."/>
            <person name="Azam M.S."/>
            <person name="Haque T."/>
            <person name="Lashkar M.Z.H."/>
            <person name="Akhand A.I."/>
            <person name="Morshed G."/>
            <person name="Roy S."/>
            <person name="Uddin K.S."/>
            <person name="Rabeya T."/>
            <person name="Hossain A.S."/>
            <person name="Chowdhury A."/>
            <person name="Snigdha A.R."/>
            <person name="Mortoza M.S."/>
            <person name="Matin S.A."/>
            <person name="Hoque S.M.E."/>
            <person name="Islam M.K."/>
            <person name="Roy D.K."/>
            <person name="Haider R."/>
            <person name="Moosa M.M."/>
            <person name="Elias S.M."/>
            <person name="Hasan A.M."/>
            <person name="Jahan S."/>
            <person name="Shafiuddin M."/>
            <person name="Mahmood N."/>
            <person name="Shommy N.S."/>
        </authorList>
    </citation>
    <scope>NUCLEOTIDE SEQUENCE [LARGE SCALE GENOMIC DNA]</scope>
    <source>
        <strain evidence="3">cv. O-4</strain>
    </source>
</reference>
<gene>
    <name evidence="2" type="ORF">COLO4_24659</name>
</gene>
<sequence>MAMLRLRQKVWQREQRERAQPPPELGPPPFEPFSTVVAQPLPDFIR</sequence>
<dbReference type="AlphaFoldDB" id="A0A1R3I892"/>
<protein>
    <submittedName>
        <fullName evidence="2">Uncharacterized protein</fullName>
    </submittedName>
</protein>
<organism evidence="2 3">
    <name type="scientific">Corchorus olitorius</name>
    <dbReference type="NCBI Taxonomy" id="93759"/>
    <lineage>
        <taxon>Eukaryota</taxon>
        <taxon>Viridiplantae</taxon>
        <taxon>Streptophyta</taxon>
        <taxon>Embryophyta</taxon>
        <taxon>Tracheophyta</taxon>
        <taxon>Spermatophyta</taxon>
        <taxon>Magnoliopsida</taxon>
        <taxon>eudicotyledons</taxon>
        <taxon>Gunneridae</taxon>
        <taxon>Pentapetalae</taxon>
        <taxon>rosids</taxon>
        <taxon>malvids</taxon>
        <taxon>Malvales</taxon>
        <taxon>Malvaceae</taxon>
        <taxon>Grewioideae</taxon>
        <taxon>Apeibeae</taxon>
        <taxon>Corchorus</taxon>
    </lineage>
</organism>
<dbReference type="EMBL" id="AWUE01018689">
    <property type="protein sequence ID" value="OMO78816.1"/>
    <property type="molecule type" value="Genomic_DNA"/>
</dbReference>
<evidence type="ECO:0000313" key="3">
    <source>
        <dbReference type="Proteomes" id="UP000187203"/>
    </source>
</evidence>
<name>A0A1R3I892_9ROSI</name>
<evidence type="ECO:0000313" key="2">
    <source>
        <dbReference type="EMBL" id="OMO78816.1"/>
    </source>
</evidence>
<feature type="compositionally biased region" description="Pro residues" evidence="1">
    <location>
        <begin position="20"/>
        <end position="31"/>
    </location>
</feature>